<proteinExistence type="predicted"/>
<sequence>MNTEGTPGTRGRSWAAQDPDLLSRLGTASRAGTSVQQEAPPREAVVKGAGADSAATLAERLGPPGASRLPPGSPQGNPPPHPNQTPSRHCPDQIRLNSPRSCDCRCSWGWVNAVFNKVVGAHGWRGGLSSGRDRTVHGFEPCVGLYSGIDTTSSCITSMGFDHMRAYSMLEKMRLCEHHYVKANFLERLSKLENLQKKSMLEMETISCGNITGKGIIALHRLRNLKYLLLSDLPGIREKENLIQAFKTTLPSSGTKIRLEIK</sequence>
<organism evidence="2 3">
    <name type="scientific">Lynx canadensis</name>
    <name type="common">Canada lynx</name>
    <name type="synonym">Felis canadensis</name>
    <dbReference type="NCBI Taxonomy" id="61383"/>
    <lineage>
        <taxon>Eukaryota</taxon>
        <taxon>Metazoa</taxon>
        <taxon>Chordata</taxon>
        <taxon>Craniata</taxon>
        <taxon>Vertebrata</taxon>
        <taxon>Euteleostomi</taxon>
        <taxon>Mammalia</taxon>
        <taxon>Eutheria</taxon>
        <taxon>Laurasiatheria</taxon>
        <taxon>Carnivora</taxon>
        <taxon>Feliformia</taxon>
        <taxon>Felidae</taxon>
        <taxon>Felinae</taxon>
        <taxon>Lynx</taxon>
    </lineage>
</organism>
<name>A0A667H5R8_LYNCA</name>
<evidence type="ECO:0000313" key="2">
    <source>
        <dbReference type="Ensembl" id="ENSLCNP00005022553.1"/>
    </source>
</evidence>
<evidence type="ECO:0000256" key="1">
    <source>
        <dbReference type="SAM" id="MobiDB-lite"/>
    </source>
</evidence>
<dbReference type="Proteomes" id="UP000472241">
    <property type="component" value="Unplaced"/>
</dbReference>
<accession>A0A667H5R8</accession>
<feature type="compositionally biased region" description="Pro residues" evidence="1">
    <location>
        <begin position="71"/>
        <end position="83"/>
    </location>
</feature>
<reference evidence="2" key="1">
    <citation type="submission" date="2025-08" db="UniProtKB">
        <authorList>
            <consortium name="Ensembl"/>
        </authorList>
    </citation>
    <scope>IDENTIFICATION</scope>
</reference>
<reference evidence="2" key="2">
    <citation type="submission" date="2025-09" db="UniProtKB">
        <authorList>
            <consortium name="Ensembl"/>
        </authorList>
    </citation>
    <scope>IDENTIFICATION</scope>
</reference>
<keyword evidence="3" id="KW-1185">Reference proteome</keyword>
<dbReference type="AlphaFoldDB" id="A0A667H5R8"/>
<dbReference type="Gene3D" id="3.80.10.10">
    <property type="entry name" value="Ribonuclease Inhibitor"/>
    <property type="match status" value="1"/>
</dbReference>
<dbReference type="Ensembl" id="ENSLCNT00005025210.1">
    <property type="protein sequence ID" value="ENSLCNP00005022553.1"/>
    <property type="gene ID" value="ENSLCNG00005014685.1"/>
</dbReference>
<dbReference type="InterPro" id="IPR032675">
    <property type="entry name" value="LRR_dom_sf"/>
</dbReference>
<protein>
    <submittedName>
        <fullName evidence="2">Uncharacterized protein</fullName>
    </submittedName>
</protein>
<feature type="region of interest" description="Disordered" evidence="1">
    <location>
        <begin position="1"/>
        <end position="92"/>
    </location>
</feature>
<evidence type="ECO:0000313" key="3">
    <source>
        <dbReference type="Proteomes" id="UP000472241"/>
    </source>
</evidence>